<evidence type="ECO:0000256" key="1">
    <source>
        <dbReference type="SAM" id="Phobius"/>
    </source>
</evidence>
<keyword evidence="1" id="KW-0472">Membrane</keyword>
<keyword evidence="1" id="KW-0812">Transmembrane</keyword>
<feature type="transmembrane region" description="Helical" evidence="1">
    <location>
        <begin position="12"/>
        <end position="32"/>
    </location>
</feature>
<dbReference type="AlphaFoldDB" id="A0A6C0H8B0"/>
<proteinExistence type="predicted"/>
<evidence type="ECO:0000313" key="2">
    <source>
        <dbReference type="EMBL" id="QHT76822.1"/>
    </source>
</evidence>
<organism evidence="2">
    <name type="scientific">viral metagenome</name>
    <dbReference type="NCBI Taxonomy" id="1070528"/>
    <lineage>
        <taxon>unclassified sequences</taxon>
        <taxon>metagenomes</taxon>
        <taxon>organismal metagenomes</taxon>
    </lineage>
</organism>
<reference evidence="2" key="1">
    <citation type="journal article" date="2020" name="Nature">
        <title>Giant virus diversity and host interactions through global metagenomics.</title>
        <authorList>
            <person name="Schulz F."/>
            <person name="Roux S."/>
            <person name="Paez-Espino D."/>
            <person name="Jungbluth S."/>
            <person name="Walsh D.A."/>
            <person name="Denef V.J."/>
            <person name="McMahon K.D."/>
            <person name="Konstantinidis K.T."/>
            <person name="Eloe-Fadrosh E.A."/>
            <person name="Kyrpides N.C."/>
            <person name="Woyke T."/>
        </authorList>
    </citation>
    <scope>NUCLEOTIDE SEQUENCE</scope>
    <source>
        <strain evidence="2">GVMAG-M-3300023179-82</strain>
    </source>
</reference>
<accession>A0A6C0H8B0</accession>
<dbReference type="EMBL" id="MN739902">
    <property type="protein sequence ID" value="QHT76822.1"/>
    <property type="molecule type" value="Genomic_DNA"/>
</dbReference>
<name>A0A6C0H8B0_9ZZZZ</name>
<protein>
    <submittedName>
        <fullName evidence="2">Uncharacterized protein</fullName>
    </submittedName>
</protein>
<sequence>MLIKKYNFFLRDYLLNIILNSIFSILFLAYYIDKIM</sequence>
<keyword evidence="1" id="KW-1133">Transmembrane helix</keyword>